<comment type="caution">
    <text evidence="1">The sequence shown here is derived from an EMBL/GenBank/DDBJ whole genome shotgun (WGS) entry which is preliminary data.</text>
</comment>
<proteinExistence type="predicted"/>
<dbReference type="AlphaFoldDB" id="A0A2I0J2H2"/>
<organism evidence="1 2">
    <name type="scientific">Punica granatum</name>
    <name type="common">Pomegranate</name>
    <dbReference type="NCBI Taxonomy" id="22663"/>
    <lineage>
        <taxon>Eukaryota</taxon>
        <taxon>Viridiplantae</taxon>
        <taxon>Streptophyta</taxon>
        <taxon>Embryophyta</taxon>
        <taxon>Tracheophyta</taxon>
        <taxon>Spermatophyta</taxon>
        <taxon>Magnoliopsida</taxon>
        <taxon>eudicotyledons</taxon>
        <taxon>Gunneridae</taxon>
        <taxon>Pentapetalae</taxon>
        <taxon>rosids</taxon>
        <taxon>malvids</taxon>
        <taxon>Myrtales</taxon>
        <taxon>Lythraceae</taxon>
        <taxon>Punica</taxon>
    </lineage>
</organism>
<reference evidence="1 2" key="1">
    <citation type="submission" date="2017-11" db="EMBL/GenBank/DDBJ databases">
        <title>De-novo sequencing of pomegranate (Punica granatum L.) genome.</title>
        <authorList>
            <person name="Akparov Z."/>
            <person name="Amiraslanov A."/>
            <person name="Hajiyeva S."/>
            <person name="Abbasov M."/>
            <person name="Kaur K."/>
            <person name="Hamwieh A."/>
            <person name="Solovyev V."/>
            <person name="Salamov A."/>
            <person name="Braich B."/>
            <person name="Kosarev P."/>
            <person name="Mahmoud A."/>
            <person name="Hajiyev E."/>
            <person name="Babayeva S."/>
            <person name="Izzatullayeva V."/>
            <person name="Mammadov A."/>
            <person name="Mammadov A."/>
            <person name="Sharifova S."/>
            <person name="Ojaghi J."/>
            <person name="Eynullazada K."/>
            <person name="Bayramov B."/>
            <person name="Abdulazimova A."/>
            <person name="Shahmuradov I."/>
        </authorList>
    </citation>
    <scope>NUCLEOTIDE SEQUENCE [LARGE SCALE GENOMIC DNA]</scope>
    <source>
        <strain evidence="2">cv. AG2017</strain>
        <tissue evidence="1">Leaf</tissue>
    </source>
</reference>
<evidence type="ECO:0000313" key="1">
    <source>
        <dbReference type="EMBL" id="PKI50431.1"/>
    </source>
</evidence>
<gene>
    <name evidence="1" type="ORF">CRG98_029181</name>
</gene>
<dbReference type="Proteomes" id="UP000233551">
    <property type="component" value="Unassembled WGS sequence"/>
</dbReference>
<evidence type="ECO:0000313" key="2">
    <source>
        <dbReference type="Proteomes" id="UP000233551"/>
    </source>
</evidence>
<keyword evidence="2" id="KW-1185">Reference proteome</keyword>
<name>A0A2I0J2H2_PUNGR</name>
<dbReference type="EMBL" id="PGOL01002115">
    <property type="protein sequence ID" value="PKI50431.1"/>
    <property type="molecule type" value="Genomic_DNA"/>
</dbReference>
<sequence length="125" mass="13727">MARGKHKLPQMQMAFPSSGEAVLKASRVGPLSRFFCPIKQEKIANWEEVEVADVNVFWDAAKLNGVEIGADAGASTPSKAILLSDPGSCDTEILAVHYAWALRESHVWMTVMAPCHMTHVMLKFS</sequence>
<accession>A0A2I0J2H2</accession>
<protein>
    <submittedName>
        <fullName evidence="1">Uncharacterized protein</fullName>
    </submittedName>
</protein>